<dbReference type="GO" id="GO:0038023">
    <property type="term" value="F:signaling receptor activity"/>
    <property type="evidence" value="ECO:0007669"/>
    <property type="project" value="UniProtKB-ARBA"/>
</dbReference>
<protein>
    <recommendedName>
        <fullName evidence="9">Gustatory receptor</fullName>
    </recommendedName>
</protein>
<keyword evidence="8" id="KW-1185">Reference proteome</keyword>
<feature type="transmembrane region" description="Helical" evidence="6">
    <location>
        <begin position="174"/>
        <end position="199"/>
    </location>
</feature>
<dbReference type="PANTHER" id="PTHR21421">
    <property type="entry name" value="GUSTATORY RECEPTOR"/>
    <property type="match status" value="1"/>
</dbReference>
<dbReference type="Proteomes" id="UP001347796">
    <property type="component" value="Unassembled WGS sequence"/>
</dbReference>
<feature type="transmembrane region" description="Helical" evidence="6">
    <location>
        <begin position="69"/>
        <end position="91"/>
    </location>
</feature>
<dbReference type="PANTHER" id="PTHR21421:SF29">
    <property type="entry name" value="GUSTATORY RECEPTOR 5A FOR TREHALOSE-RELATED"/>
    <property type="match status" value="1"/>
</dbReference>
<feature type="transmembrane region" description="Helical" evidence="6">
    <location>
        <begin position="360"/>
        <end position="378"/>
    </location>
</feature>
<dbReference type="EMBL" id="JAZGQO010000010">
    <property type="protein sequence ID" value="KAK6175012.1"/>
    <property type="molecule type" value="Genomic_DNA"/>
</dbReference>
<name>A0AAN8JCJ8_PATCE</name>
<dbReference type="AlphaFoldDB" id="A0AAN8JCJ8"/>
<dbReference type="GO" id="GO:0016020">
    <property type="term" value="C:membrane"/>
    <property type="evidence" value="ECO:0007669"/>
    <property type="project" value="UniProtKB-SubCell"/>
</dbReference>
<reference evidence="7 8" key="1">
    <citation type="submission" date="2024-01" db="EMBL/GenBank/DDBJ databases">
        <title>The genome of the rayed Mediterranean limpet Patella caerulea (Linnaeus, 1758).</title>
        <authorList>
            <person name="Anh-Thu Weber A."/>
            <person name="Halstead-Nussloch G."/>
        </authorList>
    </citation>
    <scope>NUCLEOTIDE SEQUENCE [LARGE SCALE GENOMIC DNA]</scope>
    <source>
        <strain evidence="7">AATW-2023a</strain>
        <tissue evidence="7">Whole specimen</tissue>
    </source>
</reference>
<keyword evidence="5" id="KW-0675">Receptor</keyword>
<evidence type="ECO:0000313" key="8">
    <source>
        <dbReference type="Proteomes" id="UP001347796"/>
    </source>
</evidence>
<keyword evidence="3 6" id="KW-1133">Transmembrane helix</keyword>
<dbReference type="GO" id="GO:0050909">
    <property type="term" value="P:sensory perception of taste"/>
    <property type="evidence" value="ECO:0007669"/>
    <property type="project" value="InterPro"/>
</dbReference>
<evidence type="ECO:0000256" key="1">
    <source>
        <dbReference type="ARBA" id="ARBA00004141"/>
    </source>
</evidence>
<feature type="transmembrane region" description="Helical" evidence="6">
    <location>
        <begin position="277"/>
        <end position="304"/>
    </location>
</feature>
<feature type="transmembrane region" description="Helical" evidence="6">
    <location>
        <begin position="134"/>
        <end position="154"/>
    </location>
</feature>
<evidence type="ECO:0000256" key="6">
    <source>
        <dbReference type="SAM" id="Phobius"/>
    </source>
</evidence>
<evidence type="ECO:0000256" key="4">
    <source>
        <dbReference type="ARBA" id="ARBA00023136"/>
    </source>
</evidence>
<comment type="subcellular location">
    <subcellularLocation>
        <location evidence="1">Membrane</location>
        <topology evidence="1">Multi-pass membrane protein</topology>
    </subcellularLocation>
</comment>
<dbReference type="Pfam" id="PF08395">
    <property type="entry name" value="7tm_7"/>
    <property type="match status" value="1"/>
</dbReference>
<keyword evidence="4 6" id="KW-0472">Membrane</keyword>
<feature type="transmembrane region" description="Helical" evidence="6">
    <location>
        <begin position="251"/>
        <end position="271"/>
    </location>
</feature>
<dbReference type="InterPro" id="IPR013604">
    <property type="entry name" value="7TM_chemorcpt"/>
</dbReference>
<proteinExistence type="predicted"/>
<organism evidence="7 8">
    <name type="scientific">Patella caerulea</name>
    <name type="common">Rayed Mediterranean limpet</name>
    <dbReference type="NCBI Taxonomy" id="87958"/>
    <lineage>
        <taxon>Eukaryota</taxon>
        <taxon>Metazoa</taxon>
        <taxon>Spiralia</taxon>
        <taxon>Lophotrochozoa</taxon>
        <taxon>Mollusca</taxon>
        <taxon>Gastropoda</taxon>
        <taxon>Patellogastropoda</taxon>
        <taxon>Patelloidea</taxon>
        <taxon>Patellidae</taxon>
        <taxon>Patella</taxon>
    </lineage>
</organism>
<evidence type="ECO:0000256" key="2">
    <source>
        <dbReference type="ARBA" id="ARBA00022692"/>
    </source>
</evidence>
<dbReference type="GO" id="GO:0051606">
    <property type="term" value="P:detection of stimulus"/>
    <property type="evidence" value="ECO:0007669"/>
    <property type="project" value="UniProtKB-ARBA"/>
</dbReference>
<keyword evidence="2 6" id="KW-0812">Transmembrane</keyword>
<evidence type="ECO:0000313" key="7">
    <source>
        <dbReference type="EMBL" id="KAK6175012.1"/>
    </source>
</evidence>
<comment type="caution">
    <text evidence="7">The sequence shown here is derived from an EMBL/GenBank/DDBJ whole genome shotgun (WGS) entry which is preliminary data.</text>
</comment>
<gene>
    <name evidence="7" type="ORF">SNE40_013554</name>
</gene>
<accession>A0AAN8JCJ8</accession>
<evidence type="ECO:0000256" key="3">
    <source>
        <dbReference type="ARBA" id="ARBA00022989"/>
    </source>
</evidence>
<evidence type="ECO:0008006" key="9">
    <source>
        <dbReference type="Google" id="ProtNLM"/>
    </source>
</evidence>
<evidence type="ECO:0000256" key="5">
    <source>
        <dbReference type="ARBA" id="ARBA00023170"/>
    </source>
</evidence>
<feature type="transmembrane region" description="Helical" evidence="6">
    <location>
        <begin position="37"/>
        <end position="57"/>
    </location>
</feature>
<sequence length="379" mass="42920">MTFLGIYRCPDVTTRVVDLTVESTSVEKKLHLKRGIYTMYQVICLTLLWFQVGRYIVDLFIVKPFISKSLLYRMSILCFALQTAVDGTVMFRMFKYKDRFHSFLTQWIEISKQAASLGSNQEQLLYRLKRTHRVVIVVLCLVHIGTSAGFLVSVQNRNELVQAAVGPFGDSPLSVGLTATLWCYNAGVWVSLAPFFAIVTKCLAFQYGSLTGKIKELVNSSTRFPVKIHIYRRLRMDLCDMVDLLNPDFKYVVATSYLLSIIVLLCIGYSVTKTAVVDVYLITMISIIAILSIHRLVALSVIAANLHEQVHKPLPYLYRIRGDQATIKDMLEVNLFIAKLQESSVGITAMDILVIKKGTILTLFGVYLTYFFVVIQFSV</sequence>